<dbReference type="HAMAP" id="MF_01940">
    <property type="entry name" value="RNA_CPDase"/>
    <property type="match status" value="1"/>
</dbReference>
<dbReference type="Proteomes" id="UP000576821">
    <property type="component" value="Unassembled WGS sequence"/>
</dbReference>
<keyword evidence="1 2" id="KW-0378">Hydrolase</keyword>
<dbReference type="InterPro" id="IPR004175">
    <property type="entry name" value="RNA_CPDase"/>
</dbReference>
<comment type="similarity">
    <text evidence="2">Belongs to the 2H phosphoesterase superfamily. ThpR family.</text>
</comment>
<reference evidence="3 4" key="1">
    <citation type="submission" date="2020-03" db="EMBL/GenBank/DDBJ databases">
        <title>Genomic Encyclopedia of Type Strains, Phase IV (KMG-IV): sequencing the most valuable type-strain genomes for metagenomic binning, comparative biology and taxonomic classification.</title>
        <authorList>
            <person name="Goeker M."/>
        </authorList>
    </citation>
    <scope>NUCLEOTIDE SEQUENCE [LARGE SCALE GENOMIC DNA]</scope>
    <source>
        <strain evidence="3 4">DSM 21299</strain>
    </source>
</reference>
<comment type="catalytic activity">
    <reaction evidence="2">
        <text>a 3'-end 2',3'-cyclophospho-ribonucleotide-RNA + H2O = a 3'-end 2'-phospho-ribonucleotide-RNA + H(+)</text>
        <dbReference type="Rhea" id="RHEA:11828"/>
        <dbReference type="Rhea" id="RHEA-COMP:10464"/>
        <dbReference type="Rhea" id="RHEA-COMP:17353"/>
        <dbReference type="ChEBI" id="CHEBI:15377"/>
        <dbReference type="ChEBI" id="CHEBI:15378"/>
        <dbReference type="ChEBI" id="CHEBI:83064"/>
        <dbReference type="ChEBI" id="CHEBI:173113"/>
        <dbReference type="EC" id="3.1.4.58"/>
    </reaction>
</comment>
<evidence type="ECO:0000313" key="3">
    <source>
        <dbReference type="EMBL" id="NIJ17117.1"/>
    </source>
</evidence>
<dbReference type="Pfam" id="PF13563">
    <property type="entry name" value="2_5_RNA_ligase2"/>
    <property type="match status" value="1"/>
</dbReference>
<organism evidence="3 4">
    <name type="scientific">Sphingobium vermicomposti</name>
    <dbReference type="NCBI Taxonomy" id="529005"/>
    <lineage>
        <taxon>Bacteria</taxon>
        <taxon>Pseudomonadati</taxon>
        <taxon>Pseudomonadota</taxon>
        <taxon>Alphaproteobacteria</taxon>
        <taxon>Sphingomonadales</taxon>
        <taxon>Sphingomonadaceae</taxon>
        <taxon>Sphingobium</taxon>
    </lineage>
</organism>
<accession>A0A846M4H2</accession>
<comment type="caution">
    <text evidence="3">The sequence shown here is derived from an EMBL/GenBank/DDBJ whole genome shotgun (WGS) entry which is preliminary data.</text>
</comment>
<proteinExistence type="inferred from homology"/>
<dbReference type="PANTHER" id="PTHR35561:SF1">
    <property type="entry name" value="RNA 2',3'-CYCLIC PHOSPHODIESTERASE"/>
    <property type="match status" value="1"/>
</dbReference>
<name>A0A846M4H2_9SPHN</name>
<feature type="short sequence motif" description="HXTX 1" evidence="2">
    <location>
        <begin position="37"/>
        <end position="40"/>
    </location>
</feature>
<dbReference type="AlphaFoldDB" id="A0A846M4H2"/>
<dbReference type="SUPFAM" id="SSF55144">
    <property type="entry name" value="LigT-like"/>
    <property type="match status" value="1"/>
</dbReference>
<keyword evidence="3" id="KW-0436">Ligase</keyword>
<sequence length="186" mass="20472">MHRLFIAIRPPAEIRARLLSLPGNIAGARWQDDMQLHLTLRFIGEVGPHQAQDVADALDLIHFAPFSIALAGLGQFERKGRVDTIWAGVQPRDALAQLHKKVDRACVLAGLPAEERAYLPHITLARLSRTAGPTRAFLEQNAGLSSQPFPVDSFALFESHLGQSGAVYHQAALYRAAPDDLERTQE</sequence>
<feature type="active site" description="Proton acceptor" evidence="2">
    <location>
        <position position="121"/>
    </location>
</feature>
<dbReference type="RefSeq" id="WP_167304384.1">
    <property type="nucleotide sequence ID" value="NZ_JAASQR010000003.1"/>
</dbReference>
<dbReference type="NCBIfam" id="TIGR02258">
    <property type="entry name" value="2_5_ligase"/>
    <property type="match status" value="1"/>
</dbReference>
<dbReference type="GO" id="GO:0004113">
    <property type="term" value="F:2',3'-cyclic-nucleotide 3'-phosphodiesterase activity"/>
    <property type="evidence" value="ECO:0007669"/>
    <property type="project" value="InterPro"/>
</dbReference>
<evidence type="ECO:0000256" key="1">
    <source>
        <dbReference type="ARBA" id="ARBA00022801"/>
    </source>
</evidence>
<feature type="short sequence motif" description="HXTX 2" evidence="2">
    <location>
        <begin position="121"/>
        <end position="124"/>
    </location>
</feature>
<protein>
    <recommendedName>
        <fullName evidence="2">RNA 2',3'-cyclic phosphodiesterase</fullName>
        <shortName evidence="2">RNA 2',3'-CPDase</shortName>
        <ecNumber evidence="2">3.1.4.58</ecNumber>
    </recommendedName>
</protein>
<dbReference type="EC" id="3.1.4.58" evidence="2"/>
<gene>
    <name evidence="3" type="ORF">FHS54_002106</name>
</gene>
<dbReference type="EMBL" id="JAASQR010000003">
    <property type="protein sequence ID" value="NIJ17117.1"/>
    <property type="molecule type" value="Genomic_DNA"/>
</dbReference>
<dbReference type="GO" id="GO:0016874">
    <property type="term" value="F:ligase activity"/>
    <property type="evidence" value="ECO:0007669"/>
    <property type="project" value="UniProtKB-KW"/>
</dbReference>
<evidence type="ECO:0000256" key="2">
    <source>
        <dbReference type="HAMAP-Rule" id="MF_01940"/>
    </source>
</evidence>
<comment type="function">
    <text evidence="2">Hydrolyzes RNA 2',3'-cyclic phosphodiester to an RNA 2'-phosphomonoester.</text>
</comment>
<dbReference type="Gene3D" id="3.90.1140.10">
    <property type="entry name" value="Cyclic phosphodiesterase"/>
    <property type="match status" value="1"/>
</dbReference>
<dbReference type="GO" id="GO:0008664">
    <property type="term" value="F:RNA 2',3'-cyclic 3'-phosphodiesterase activity"/>
    <property type="evidence" value="ECO:0007669"/>
    <property type="project" value="UniProtKB-EC"/>
</dbReference>
<dbReference type="PANTHER" id="PTHR35561">
    <property type="entry name" value="RNA 2',3'-CYCLIC PHOSPHODIESTERASE"/>
    <property type="match status" value="1"/>
</dbReference>
<dbReference type="InterPro" id="IPR009097">
    <property type="entry name" value="Cyclic_Pdiesterase"/>
</dbReference>
<keyword evidence="4" id="KW-1185">Reference proteome</keyword>
<evidence type="ECO:0000313" key="4">
    <source>
        <dbReference type="Proteomes" id="UP000576821"/>
    </source>
</evidence>
<feature type="active site" description="Proton donor" evidence="2">
    <location>
        <position position="37"/>
    </location>
</feature>